<evidence type="ECO:0000313" key="6">
    <source>
        <dbReference type="EMBL" id="WOG86699.1"/>
    </source>
</evidence>
<sequence>MAKYAALSLFLYSILVAHSTTLNKRVSAASDTCDFPAIFNFGDANSDTGAFATMFTSRPPTFGQSFFGGNAGRPSDGRLIIDFLASSLGLPFLHPYLDSFGANFSHGANFANILSTIALPTTNIIPAARRPRGTNPVSLDIQIAQFAQFVTRSQTQGKKFKKLMPKKEYFAKALYTLDIGQVDLSDQIFDHKTDDEIKAILPDLISTLSSNIKSLYSLGGRTFWIHNTGPLGCLPILLTVAPVPDDQLDSAGCAKRYNDLAQYFNNLLKKGVDQLRKDLPLAAFTYVDVYSAKYSLYQEPKKYGFTHPLESCCGYGGKYKFEENSLCGSTIIVNGTQFVVEPCERPAEYINYEGVTYTEAADRITSARISSGKFSHPPNSLRAACQK</sequence>
<dbReference type="PANTHER" id="PTHR22835">
    <property type="entry name" value="ZINC FINGER FYVE DOMAIN CONTAINING PROTEIN"/>
    <property type="match status" value="1"/>
</dbReference>
<dbReference type="Proteomes" id="UP000077755">
    <property type="component" value="Chromosome 2"/>
</dbReference>
<protein>
    <submittedName>
        <fullName evidence="6">Uncharacterized protein</fullName>
    </submittedName>
</protein>
<evidence type="ECO:0000256" key="3">
    <source>
        <dbReference type="ARBA" id="ARBA00022801"/>
    </source>
</evidence>
<gene>
    <name evidence="6" type="ORF">DCAR_0205917</name>
</gene>
<evidence type="ECO:0000256" key="4">
    <source>
        <dbReference type="ARBA" id="ARBA00023180"/>
    </source>
</evidence>
<keyword evidence="3" id="KW-0378">Hydrolase</keyword>
<dbReference type="AlphaFoldDB" id="A0AAF1AKL8"/>
<feature type="chain" id="PRO_5041920315" evidence="5">
    <location>
        <begin position="20"/>
        <end position="387"/>
    </location>
</feature>
<proteinExistence type="inferred from homology"/>
<organism evidence="6 7">
    <name type="scientific">Daucus carota subsp. sativus</name>
    <name type="common">Carrot</name>
    <dbReference type="NCBI Taxonomy" id="79200"/>
    <lineage>
        <taxon>Eukaryota</taxon>
        <taxon>Viridiplantae</taxon>
        <taxon>Streptophyta</taxon>
        <taxon>Embryophyta</taxon>
        <taxon>Tracheophyta</taxon>
        <taxon>Spermatophyta</taxon>
        <taxon>Magnoliopsida</taxon>
        <taxon>eudicotyledons</taxon>
        <taxon>Gunneridae</taxon>
        <taxon>Pentapetalae</taxon>
        <taxon>asterids</taxon>
        <taxon>campanulids</taxon>
        <taxon>Apiales</taxon>
        <taxon>Apiaceae</taxon>
        <taxon>Apioideae</taxon>
        <taxon>Scandiceae</taxon>
        <taxon>Daucinae</taxon>
        <taxon>Daucus</taxon>
        <taxon>Daucus sect. Daucus</taxon>
    </lineage>
</organism>
<keyword evidence="7" id="KW-1185">Reference proteome</keyword>
<accession>A0AAF1AKL8</accession>
<evidence type="ECO:0000256" key="1">
    <source>
        <dbReference type="ARBA" id="ARBA00008668"/>
    </source>
</evidence>
<feature type="signal peptide" evidence="5">
    <location>
        <begin position="1"/>
        <end position="19"/>
    </location>
</feature>
<reference evidence="6" key="1">
    <citation type="journal article" date="2016" name="Nat. Genet.">
        <title>A high-quality carrot genome assembly provides new insights into carotenoid accumulation and asterid genome evolution.</title>
        <authorList>
            <person name="Iorizzo M."/>
            <person name="Ellison S."/>
            <person name="Senalik D."/>
            <person name="Zeng P."/>
            <person name="Satapoomin P."/>
            <person name="Huang J."/>
            <person name="Bowman M."/>
            <person name="Iovene M."/>
            <person name="Sanseverino W."/>
            <person name="Cavagnaro P."/>
            <person name="Yildiz M."/>
            <person name="Macko-Podgorni A."/>
            <person name="Moranska E."/>
            <person name="Grzebelus E."/>
            <person name="Grzebelus D."/>
            <person name="Ashrafi H."/>
            <person name="Zheng Z."/>
            <person name="Cheng S."/>
            <person name="Spooner D."/>
            <person name="Van Deynze A."/>
            <person name="Simon P."/>
        </authorList>
    </citation>
    <scope>NUCLEOTIDE SEQUENCE</scope>
    <source>
        <tissue evidence="6">Leaf</tissue>
    </source>
</reference>
<keyword evidence="4" id="KW-0325">Glycoprotein</keyword>
<dbReference type="Pfam" id="PF00657">
    <property type="entry name" value="Lipase_GDSL"/>
    <property type="match status" value="1"/>
</dbReference>
<dbReference type="InterPro" id="IPR035669">
    <property type="entry name" value="SGNH_plant_lipase-like"/>
</dbReference>
<evidence type="ECO:0000313" key="7">
    <source>
        <dbReference type="Proteomes" id="UP000077755"/>
    </source>
</evidence>
<dbReference type="Gene3D" id="3.40.50.1110">
    <property type="entry name" value="SGNH hydrolase"/>
    <property type="match status" value="1"/>
</dbReference>
<dbReference type="InterPro" id="IPR036514">
    <property type="entry name" value="SGNH_hydro_sf"/>
</dbReference>
<comment type="similarity">
    <text evidence="1">Belongs to the 'GDSL' lipolytic enzyme family.</text>
</comment>
<keyword evidence="2 5" id="KW-0732">Signal</keyword>
<evidence type="ECO:0000256" key="5">
    <source>
        <dbReference type="SAM" id="SignalP"/>
    </source>
</evidence>
<dbReference type="InterPro" id="IPR001087">
    <property type="entry name" value="GDSL"/>
</dbReference>
<dbReference type="KEGG" id="dcr:108207035"/>
<dbReference type="GO" id="GO:0016788">
    <property type="term" value="F:hydrolase activity, acting on ester bonds"/>
    <property type="evidence" value="ECO:0007669"/>
    <property type="project" value="InterPro"/>
</dbReference>
<dbReference type="CDD" id="cd01837">
    <property type="entry name" value="SGNH_plant_lipase_like"/>
    <property type="match status" value="1"/>
</dbReference>
<dbReference type="EMBL" id="CP093344">
    <property type="protein sequence ID" value="WOG86699.1"/>
    <property type="molecule type" value="Genomic_DNA"/>
</dbReference>
<reference evidence="6" key="2">
    <citation type="submission" date="2022-03" db="EMBL/GenBank/DDBJ databases">
        <title>Draft title - Genomic analysis of global carrot germplasm unveils the trajectory of domestication and the origin of high carotenoid orange carrot.</title>
        <authorList>
            <person name="Iorizzo M."/>
            <person name="Ellison S."/>
            <person name="Senalik D."/>
            <person name="Macko-Podgorni A."/>
            <person name="Grzebelus D."/>
            <person name="Bostan H."/>
            <person name="Rolling W."/>
            <person name="Curaba J."/>
            <person name="Simon P."/>
        </authorList>
    </citation>
    <scope>NUCLEOTIDE SEQUENCE</scope>
    <source>
        <tissue evidence="6">Leaf</tissue>
    </source>
</reference>
<name>A0AAF1AKL8_DAUCS</name>
<dbReference type="PANTHER" id="PTHR22835:SF292">
    <property type="entry name" value="ESTERASE-LIKE ISOFORM X1"/>
    <property type="match status" value="1"/>
</dbReference>
<evidence type="ECO:0000256" key="2">
    <source>
        <dbReference type="ARBA" id="ARBA00022729"/>
    </source>
</evidence>